<feature type="region of interest" description="Disordered" evidence="4">
    <location>
        <begin position="145"/>
        <end position="167"/>
    </location>
</feature>
<sequence>MSGERRPGARAALLVLADGRLPAGGHAHSGGVEAAVVDGGVTDLDDLAAFLLGRLGTAGLVAASFAAAACQTCLVAVTDLAGAPGTPAAPDTPDIPAAGQDRAARLAALDAELDARTPSPAQRDASRAQGRTLLRAGRAAWDLSRIFQPDGRRPDGQGPAGGAELPAAPHHPIALGVVAAAAGLEPADAALAAVYGAVGGPASAATRLLGLDPLAVTGLQARLAGAMETTAADAWAAAEAAMAAGRPDLLPAPSAVRLDLLAERHRAAPVRMFTS</sequence>
<evidence type="ECO:0000256" key="4">
    <source>
        <dbReference type="SAM" id="MobiDB-lite"/>
    </source>
</evidence>
<accession>A0A1V2I6H2</accession>
<evidence type="ECO:0000256" key="3">
    <source>
        <dbReference type="HAMAP-Rule" id="MF_01385"/>
    </source>
</evidence>
<dbReference type="PANTHER" id="PTHR33620:SF1">
    <property type="entry name" value="UREASE ACCESSORY PROTEIN F"/>
    <property type="match status" value="1"/>
</dbReference>
<dbReference type="PANTHER" id="PTHR33620">
    <property type="entry name" value="UREASE ACCESSORY PROTEIN F"/>
    <property type="match status" value="1"/>
</dbReference>
<evidence type="ECO:0000313" key="6">
    <source>
        <dbReference type="Proteomes" id="UP000188929"/>
    </source>
</evidence>
<comment type="similarity">
    <text evidence="3">Belongs to the UreF family.</text>
</comment>
<evidence type="ECO:0000313" key="5">
    <source>
        <dbReference type="EMBL" id="ONH27043.1"/>
    </source>
</evidence>
<dbReference type="GO" id="GO:0016151">
    <property type="term" value="F:nickel cation binding"/>
    <property type="evidence" value="ECO:0007669"/>
    <property type="project" value="UniProtKB-UniRule"/>
</dbReference>
<dbReference type="PIRSF" id="PIRSF009467">
    <property type="entry name" value="Ureas_acces_UreF"/>
    <property type="match status" value="1"/>
</dbReference>
<dbReference type="InterPro" id="IPR002639">
    <property type="entry name" value="UreF"/>
</dbReference>
<keyword evidence="6" id="KW-1185">Reference proteome</keyword>
<dbReference type="STRING" id="1834516.BL253_23620"/>
<keyword evidence="2 3" id="KW-0143">Chaperone</keyword>
<dbReference type="GO" id="GO:0005737">
    <property type="term" value="C:cytoplasm"/>
    <property type="evidence" value="ECO:0007669"/>
    <property type="project" value="UniProtKB-SubCell"/>
</dbReference>
<reference evidence="6" key="1">
    <citation type="submission" date="2016-10" db="EMBL/GenBank/DDBJ databases">
        <title>Frankia sp. NRRL B-16386 Genome sequencing.</title>
        <authorList>
            <person name="Ghodhbane-Gtari F."/>
            <person name="Swanson E."/>
            <person name="Gueddou A."/>
            <person name="Hezbri K."/>
            <person name="Ktari K."/>
            <person name="Nouioui I."/>
            <person name="Morris K."/>
            <person name="Simpson S."/>
            <person name="Abebe-Akele F."/>
            <person name="Thomas K."/>
            <person name="Gtari M."/>
            <person name="Tisa L.S."/>
        </authorList>
    </citation>
    <scope>NUCLEOTIDE SEQUENCE [LARGE SCALE GENOMIC DNA]</scope>
    <source>
        <strain evidence="6">NRRL B-16386</strain>
    </source>
</reference>
<evidence type="ECO:0000256" key="1">
    <source>
        <dbReference type="ARBA" id="ARBA00022988"/>
    </source>
</evidence>
<name>A0A1V2I6H2_9ACTN</name>
<evidence type="ECO:0000256" key="2">
    <source>
        <dbReference type="ARBA" id="ARBA00023186"/>
    </source>
</evidence>
<dbReference type="Proteomes" id="UP000188929">
    <property type="component" value="Unassembled WGS sequence"/>
</dbReference>
<keyword evidence="1 3" id="KW-0996">Nickel insertion</keyword>
<dbReference type="InterPro" id="IPR038277">
    <property type="entry name" value="UreF_sf"/>
</dbReference>
<comment type="subunit">
    <text evidence="3">UreD, UreF and UreG form a complex that acts as a GTP-hydrolysis-dependent molecular chaperone, activating the urease apoprotein by helping to assemble the nickel containing metallocenter of UreC. The UreE protein probably delivers the nickel.</text>
</comment>
<comment type="subcellular location">
    <subcellularLocation>
        <location evidence="3">Cytoplasm</location>
    </subcellularLocation>
</comment>
<dbReference type="Gene3D" id="1.10.4190.10">
    <property type="entry name" value="Urease accessory protein UreF"/>
    <property type="match status" value="1"/>
</dbReference>
<keyword evidence="3" id="KW-0963">Cytoplasm</keyword>
<comment type="caution">
    <text evidence="5">The sequence shown here is derived from an EMBL/GenBank/DDBJ whole genome shotgun (WGS) entry which is preliminary data.</text>
</comment>
<comment type="function">
    <text evidence="3">Required for maturation of urease via the functional incorporation of the urease nickel metallocenter.</text>
</comment>
<dbReference type="EMBL" id="MOMC01000048">
    <property type="protein sequence ID" value="ONH27043.1"/>
    <property type="molecule type" value="Genomic_DNA"/>
</dbReference>
<protein>
    <recommendedName>
        <fullName evidence="3">Urease accessory protein UreF</fullName>
    </recommendedName>
</protein>
<gene>
    <name evidence="3" type="primary">ureF</name>
    <name evidence="5" type="ORF">BL253_23620</name>
</gene>
<dbReference type="HAMAP" id="MF_01385">
    <property type="entry name" value="UreF"/>
    <property type="match status" value="1"/>
</dbReference>
<dbReference type="Pfam" id="PF01730">
    <property type="entry name" value="UreF"/>
    <property type="match status" value="1"/>
</dbReference>
<dbReference type="AlphaFoldDB" id="A0A1V2I6H2"/>
<organism evidence="5 6">
    <name type="scientific">Pseudofrankia asymbiotica</name>
    <dbReference type="NCBI Taxonomy" id="1834516"/>
    <lineage>
        <taxon>Bacteria</taxon>
        <taxon>Bacillati</taxon>
        <taxon>Actinomycetota</taxon>
        <taxon>Actinomycetes</taxon>
        <taxon>Frankiales</taxon>
        <taxon>Frankiaceae</taxon>
        <taxon>Pseudofrankia</taxon>
    </lineage>
</organism>
<proteinExistence type="inferred from homology"/>